<dbReference type="InterPro" id="IPR058053">
    <property type="entry name" value="RamC_C"/>
</dbReference>
<dbReference type="GO" id="GO:0005524">
    <property type="term" value="F:ATP binding"/>
    <property type="evidence" value="ECO:0007669"/>
    <property type="project" value="UniProtKB-KW"/>
</dbReference>
<sequence length="551" mass="59575">MTHGTAGSGLAAVHLWHRTGDLRFADMVAAAADRLTAAARREPSGMSWAVPAEAVYEEAGKRYLGFAHGTAGIGYFLLAAAAVSERQEHMEAAIQAGEHLVAHVVHTGAAAQWPAQITDVPTAPYWCHGAAGIGSFLIRLWQVTGDDRFGDLARRGAYAVTERASRTALTQCHGLAGNGDFLLDVAEATGDSTYHDMASGLARLILSERAHRHDHVVFPDEYGDISTSWSDGAAGILAFLLRVAFLGPNGAGKSTTIALLCALARPTAGSASVAGADVLTQPHQVRRQVGMLFQHSALDPDLTADQNLYIHARLYGLRRRHARRRATEVLDLVDLADRRRSPVRTLSGGMRRRLDIARGLLHAPRVLFLDEPTTGLDPHARAQVWEHLRDLRDRHGSTLFVTTHYLEEAENCDRLAIIDHGRLVAQGTPLALRAIGDDRVVLHTSDDATARQVVRRIAPSNTSIASDTEGIRLRMPDGSAWIPRLCSALESHGIAVHAASATAPTLDGVFFHHTGRSMHAPGTGPTPAGQARPRRNRRAAHDHTHRPDLPR</sequence>
<dbReference type="PRINTS" id="PR01950">
    <property type="entry name" value="LANCSUPER"/>
</dbReference>
<dbReference type="Gene3D" id="1.50.10.10">
    <property type="match status" value="1"/>
</dbReference>
<dbReference type="GO" id="GO:0005975">
    <property type="term" value="P:carbohydrate metabolic process"/>
    <property type="evidence" value="ECO:0007669"/>
    <property type="project" value="InterPro"/>
</dbReference>
<dbReference type="InterPro" id="IPR017871">
    <property type="entry name" value="ABC_transporter-like_CS"/>
</dbReference>
<dbReference type="Proteomes" id="UP000515307">
    <property type="component" value="Chromosome"/>
</dbReference>
<dbReference type="InterPro" id="IPR003959">
    <property type="entry name" value="ATPase_AAA_core"/>
</dbReference>
<dbReference type="InterPro" id="IPR007822">
    <property type="entry name" value="LANC-like"/>
</dbReference>
<feature type="binding site" evidence="3">
    <location>
        <position position="127"/>
    </location>
    <ligand>
        <name>Zn(2+)</name>
        <dbReference type="ChEBI" id="CHEBI:29105"/>
    </ligand>
</feature>
<keyword evidence="3" id="KW-0862">Zinc</keyword>
<dbReference type="SUPFAM" id="SSF158745">
    <property type="entry name" value="LanC-like"/>
    <property type="match status" value="1"/>
</dbReference>
<feature type="compositionally biased region" description="Basic and acidic residues" evidence="4">
    <location>
        <begin position="539"/>
        <end position="551"/>
    </location>
</feature>
<evidence type="ECO:0000256" key="4">
    <source>
        <dbReference type="SAM" id="MobiDB-lite"/>
    </source>
</evidence>
<feature type="region of interest" description="Disordered" evidence="4">
    <location>
        <begin position="513"/>
        <end position="551"/>
    </location>
</feature>
<dbReference type="InterPro" id="IPR003439">
    <property type="entry name" value="ABC_transporter-like_ATP-bd"/>
</dbReference>
<dbReference type="PANTHER" id="PTHR43582">
    <property type="entry name" value="LINEARMYCIN RESISTANCE ATP-BINDING PROTEIN LNRL"/>
    <property type="match status" value="1"/>
</dbReference>
<dbReference type="AlphaFoldDB" id="A0A7G7BUH4"/>
<protein>
    <submittedName>
        <fullName evidence="6">ATP-binding cassette domain-containing protein</fullName>
    </submittedName>
</protein>
<evidence type="ECO:0000313" key="6">
    <source>
        <dbReference type="EMBL" id="QNE78989.1"/>
    </source>
</evidence>
<keyword evidence="1" id="KW-0547">Nucleotide-binding</keyword>
<dbReference type="InterPro" id="IPR003593">
    <property type="entry name" value="AAA+_ATPase"/>
</dbReference>
<dbReference type="CDD" id="cd04791">
    <property type="entry name" value="LanC_SerThrkinase"/>
    <property type="match status" value="1"/>
</dbReference>
<evidence type="ECO:0000256" key="3">
    <source>
        <dbReference type="PIRSR" id="PIRSR607822-1"/>
    </source>
</evidence>
<keyword evidence="2 6" id="KW-0067">ATP-binding</keyword>
<dbReference type="SMART" id="SM00382">
    <property type="entry name" value="AAA"/>
    <property type="match status" value="1"/>
</dbReference>
<feature type="domain" description="ABC transporter" evidence="5">
    <location>
        <begin position="205"/>
        <end position="445"/>
    </location>
</feature>
<keyword evidence="3" id="KW-0479">Metal-binding</keyword>
<evidence type="ECO:0000256" key="1">
    <source>
        <dbReference type="ARBA" id="ARBA00022741"/>
    </source>
</evidence>
<gene>
    <name evidence="6" type="ORF">F0344_00255</name>
</gene>
<reference evidence="7" key="1">
    <citation type="submission" date="2019-10" db="EMBL/GenBank/DDBJ databases">
        <title>Antimicrobial potential of Antarctic Bacteria.</title>
        <authorList>
            <person name="Benaud N."/>
            <person name="Edwards R.J."/>
            <person name="Ferrari B.C."/>
        </authorList>
    </citation>
    <scope>NUCLEOTIDE SEQUENCE [LARGE SCALE GENOMIC DNA]</scope>
    <source>
        <strain evidence="7">NBSH44</strain>
    </source>
</reference>
<evidence type="ECO:0000256" key="2">
    <source>
        <dbReference type="ARBA" id="ARBA00022840"/>
    </source>
</evidence>
<dbReference type="PROSITE" id="PS50893">
    <property type="entry name" value="ABC_TRANSPORTER_2"/>
    <property type="match status" value="1"/>
</dbReference>
<dbReference type="GO" id="GO:0031179">
    <property type="term" value="P:peptide modification"/>
    <property type="evidence" value="ECO:0007669"/>
    <property type="project" value="InterPro"/>
</dbReference>
<dbReference type="InterPro" id="IPR027417">
    <property type="entry name" value="P-loop_NTPase"/>
</dbReference>
<dbReference type="PANTHER" id="PTHR43582:SF5">
    <property type="entry name" value="ABC TRANSPORTER"/>
    <property type="match status" value="1"/>
</dbReference>
<evidence type="ECO:0000313" key="7">
    <source>
        <dbReference type="Proteomes" id="UP000515307"/>
    </source>
</evidence>
<organism evidence="6 7">
    <name type="scientific">Streptomyces finlayi</name>
    <dbReference type="NCBI Taxonomy" id="67296"/>
    <lineage>
        <taxon>Bacteria</taxon>
        <taxon>Bacillati</taxon>
        <taxon>Actinomycetota</taxon>
        <taxon>Actinomycetes</taxon>
        <taxon>Kitasatosporales</taxon>
        <taxon>Streptomycetaceae</taxon>
        <taxon>Streptomyces</taxon>
    </lineage>
</organism>
<dbReference type="InterPro" id="IPR012341">
    <property type="entry name" value="6hp_glycosidase-like_sf"/>
</dbReference>
<evidence type="ECO:0000259" key="5">
    <source>
        <dbReference type="PROSITE" id="PS50893"/>
    </source>
</evidence>
<feature type="binding site" evidence="3">
    <location>
        <position position="173"/>
    </location>
    <ligand>
        <name>Zn(2+)</name>
        <dbReference type="ChEBI" id="CHEBI:29105"/>
    </ligand>
</feature>
<dbReference type="Pfam" id="PF13304">
    <property type="entry name" value="AAA_21"/>
    <property type="match status" value="1"/>
</dbReference>
<dbReference type="Gene3D" id="3.40.50.300">
    <property type="entry name" value="P-loop containing nucleotide triphosphate hydrolases"/>
    <property type="match status" value="1"/>
</dbReference>
<dbReference type="EMBL" id="CP045702">
    <property type="protein sequence ID" value="QNE78989.1"/>
    <property type="molecule type" value="Genomic_DNA"/>
</dbReference>
<dbReference type="PROSITE" id="PS00211">
    <property type="entry name" value="ABC_TRANSPORTER_1"/>
    <property type="match status" value="1"/>
</dbReference>
<dbReference type="KEGG" id="sfiy:F0344_00255"/>
<dbReference type="GO" id="GO:0016887">
    <property type="term" value="F:ATP hydrolysis activity"/>
    <property type="evidence" value="ECO:0007669"/>
    <property type="project" value="InterPro"/>
</dbReference>
<accession>A0A7G7BUH4</accession>
<dbReference type="Pfam" id="PF05147">
    <property type="entry name" value="LANC_like"/>
    <property type="match status" value="1"/>
</dbReference>
<keyword evidence="7" id="KW-1185">Reference proteome</keyword>
<dbReference type="SMART" id="SM01260">
    <property type="entry name" value="LANC_like"/>
    <property type="match status" value="1"/>
</dbReference>
<feature type="binding site" evidence="3">
    <location>
        <position position="172"/>
    </location>
    <ligand>
        <name>Zn(2+)</name>
        <dbReference type="ChEBI" id="CHEBI:29105"/>
    </ligand>
</feature>
<name>A0A7G7BUH4_9ACTN</name>
<dbReference type="SUPFAM" id="SSF52540">
    <property type="entry name" value="P-loop containing nucleoside triphosphate hydrolases"/>
    <property type="match status" value="1"/>
</dbReference>
<dbReference type="GO" id="GO:0046872">
    <property type="term" value="F:metal ion binding"/>
    <property type="evidence" value="ECO:0007669"/>
    <property type="project" value="UniProtKB-KW"/>
</dbReference>
<proteinExistence type="predicted"/>